<reference evidence="1 2" key="1">
    <citation type="submission" date="2016-09" db="EMBL/GenBank/DDBJ databases">
        <title>Extensive genetic diversity and differential bi-allelic expression allows diatom success in the polar Southern Ocean.</title>
        <authorList>
            <consortium name="DOE Joint Genome Institute"/>
            <person name="Mock T."/>
            <person name="Otillar R.P."/>
            <person name="Strauss J."/>
            <person name="Dupont C."/>
            <person name="Frickenhaus S."/>
            <person name="Maumus F."/>
            <person name="Mcmullan M."/>
            <person name="Sanges R."/>
            <person name="Schmutz J."/>
            <person name="Toseland A."/>
            <person name="Valas R."/>
            <person name="Veluchamy A."/>
            <person name="Ward B.J."/>
            <person name="Allen A."/>
            <person name="Barry K."/>
            <person name="Falciatore A."/>
            <person name="Ferrante M."/>
            <person name="Fortunato A.E."/>
            <person name="Gloeckner G."/>
            <person name="Gruber A."/>
            <person name="Hipkin R."/>
            <person name="Janech M."/>
            <person name="Kroth P."/>
            <person name="Leese F."/>
            <person name="Lindquist E."/>
            <person name="Lyon B.R."/>
            <person name="Martin J."/>
            <person name="Mayer C."/>
            <person name="Parker M."/>
            <person name="Quesneville H."/>
            <person name="Raymond J."/>
            <person name="Uhlig C."/>
            <person name="Valentin K.U."/>
            <person name="Worden A.Z."/>
            <person name="Armbrust E.V."/>
            <person name="Bowler C."/>
            <person name="Green B."/>
            <person name="Moulton V."/>
            <person name="Van Oosterhout C."/>
            <person name="Grigoriev I."/>
        </authorList>
    </citation>
    <scope>NUCLEOTIDE SEQUENCE [LARGE SCALE GENOMIC DNA]</scope>
    <source>
        <strain evidence="1 2">CCMP1102</strain>
    </source>
</reference>
<dbReference type="InParanoid" id="A0A1E7FVM8"/>
<dbReference type="KEGG" id="fcy:FRACYDRAFT_232366"/>
<gene>
    <name evidence="1" type="ORF">FRACYDRAFT_232366</name>
</gene>
<organism evidence="1 2">
    <name type="scientific">Fragilariopsis cylindrus CCMP1102</name>
    <dbReference type="NCBI Taxonomy" id="635003"/>
    <lineage>
        <taxon>Eukaryota</taxon>
        <taxon>Sar</taxon>
        <taxon>Stramenopiles</taxon>
        <taxon>Ochrophyta</taxon>
        <taxon>Bacillariophyta</taxon>
        <taxon>Bacillariophyceae</taxon>
        <taxon>Bacillariophycidae</taxon>
        <taxon>Bacillariales</taxon>
        <taxon>Bacillariaceae</taxon>
        <taxon>Fragilariopsis</taxon>
    </lineage>
</organism>
<evidence type="ECO:0000313" key="2">
    <source>
        <dbReference type="Proteomes" id="UP000095751"/>
    </source>
</evidence>
<dbReference type="Proteomes" id="UP000095751">
    <property type="component" value="Unassembled WGS sequence"/>
</dbReference>
<name>A0A1E7FVM8_9STRA</name>
<proteinExistence type="predicted"/>
<keyword evidence="2" id="KW-1185">Reference proteome</keyword>
<dbReference type="OrthoDB" id="43292at2759"/>
<accession>A0A1E7FVM8</accession>
<evidence type="ECO:0000313" key="1">
    <source>
        <dbReference type="EMBL" id="OEU22212.1"/>
    </source>
</evidence>
<sequence>MYQTKALPMLFHVVIFVFVLLFIGEGSFIDVKTGANSFILTNNFRRPSSLLPVQWRGCQNRGMQITRVRMVRNIDMVEALIFLGTNSMFYPPDYNNNDNDNDNNHNRKKMLFLPGVENLIDECKRDETAVIAILDNNNDVMISAEGNSSNDVVIFKVKTSLPPNPKDLWEAIHSIVVQPRGFGGSSGFGSKAPDPVRSPLPCHCVVLCDTIDQCRAARYAGMRVLCLNDNSIADGVMNFGDYDDTSTVPRNFWESITVDDITTPGSFWLNPPQPKDDEGNGVDVLSIIEEYDVSFVQQQQQQQQNDIFDSISSTIPTDDVIPKNDDPEDNDQYLKDILMDMDLL</sequence>
<protein>
    <submittedName>
        <fullName evidence="1">Uncharacterized protein</fullName>
    </submittedName>
</protein>
<dbReference type="EMBL" id="KV784353">
    <property type="protein sequence ID" value="OEU22212.1"/>
    <property type="molecule type" value="Genomic_DNA"/>
</dbReference>
<dbReference type="AlphaFoldDB" id="A0A1E7FVM8"/>